<protein>
    <submittedName>
        <fullName evidence="1">Metal-dependent hydrolase</fullName>
    </submittedName>
</protein>
<dbReference type="PANTHER" id="PTHR39456:SF1">
    <property type="entry name" value="METAL-DEPENDENT HYDROLASE"/>
    <property type="match status" value="1"/>
</dbReference>
<name>A0AA91ES73_9MYCO</name>
<accession>A0AA91ES73</accession>
<evidence type="ECO:0000313" key="2">
    <source>
        <dbReference type="Proteomes" id="UP000093712"/>
    </source>
</evidence>
<sequence length="321" mass="36273">MRTTGGPAVTADLTVRRVRFDLAADDIPFIWQPERPLFSVTTNYMSFIAPGFENMIVDATREAIPLMSDPEAIAEANLFLRQEAQHSSAHIRHINALIRRYPGLQETFDELMDSYKQLTATKPLLWRLAYTAVLENTFTPYFSVYLNHEDKLFRPGDDRVASLFLWHFCEEIEHRSSAMVVYNAVHAGFAYRLRAIASVVKHISATTAMVSRGFQAHVPAEEGGCYGALLPEGITFKGIGGARRARKRLRQGADQAMWAGVPRREILTMIVGLIRSQGPHALHTDEDVPMFAHQWFRRYNADPTAVSHWYTARTDNPITPA</sequence>
<organism evidence="1 2">
    <name type="scientific">Mycolicibacter heraklionensis</name>
    <dbReference type="NCBI Taxonomy" id="512402"/>
    <lineage>
        <taxon>Bacteria</taxon>
        <taxon>Bacillati</taxon>
        <taxon>Actinomycetota</taxon>
        <taxon>Actinomycetes</taxon>
        <taxon>Mycobacteriales</taxon>
        <taxon>Mycobacteriaceae</taxon>
        <taxon>Mycolicibacter</taxon>
    </lineage>
</organism>
<evidence type="ECO:0000313" key="1">
    <source>
        <dbReference type="EMBL" id="OBK82447.1"/>
    </source>
</evidence>
<keyword evidence="1" id="KW-0378">Hydrolase</keyword>
<dbReference type="EMBL" id="LZME01000126">
    <property type="protein sequence ID" value="OBK82447.1"/>
    <property type="molecule type" value="Genomic_DNA"/>
</dbReference>
<comment type="caution">
    <text evidence="1">The sequence shown here is derived from an EMBL/GenBank/DDBJ whole genome shotgun (WGS) entry which is preliminary data.</text>
</comment>
<dbReference type="AlphaFoldDB" id="A0AA91ES73"/>
<dbReference type="GO" id="GO:0016787">
    <property type="term" value="F:hydrolase activity"/>
    <property type="evidence" value="ECO:0007669"/>
    <property type="project" value="UniProtKB-KW"/>
</dbReference>
<proteinExistence type="predicted"/>
<dbReference type="Pfam" id="PF10118">
    <property type="entry name" value="Metal_hydrol"/>
    <property type="match status" value="1"/>
</dbReference>
<dbReference type="PANTHER" id="PTHR39456">
    <property type="entry name" value="METAL-DEPENDENT HYDROLASE"/>
    <property type="match status" value="1"/>
</dbReference>
<dbReference type="InterPro" id="IPR016516">
    <property type="entry name" value="UCP07580"/>
</dbReference>
<reference evidence="1 2" key="1">
    <citation type="submission" date="2016-06" db="EMBL/GenBank/DDBJ databases">
        <authorList>
            <person name="Sutton G."/>
            <person name="Brinkac L."/>
            <person name="Sanka R."/>
            <person name="Adams M."/>
            <person name="Lau E."/>
            <person name="Garcia-Basteiro A."/>
            <person name="Lopez-Varela E."/>
            <person name="Palencia S."/>
        </authorList>
    </citation>
    <scope>NUCLEOTIDE SEQUENCE [LARGE SCALE GENOMIC DNA]</scope>
    <source>
        <strain evidence="1 2">1211594.5</strain>
    </source>
</reference>
<dbReference type="Proteomes" id="UP000093712">
    <property type="component" value="Unassembled WGS sequence"/>
</dbReference>
<gene>
    <name evidence="1" type="ORF">A5649_08920</name>
</gene>